<dbReference type="eggNOG" id="COG1193">
    <property type="taxonomic scope" value="Bacteria"/>
</dbReference>
<dbReference type="InterPro" id="IPR046893">
    <property type="entry name" value="MSSS"/>
</dbReference>
<dbReference type="SMART" id="SM00534">
    <property type="entry name" value="MUTSac"/>
    <property type="match status" value="1"/>
</dbReference>
<dbReference type="PANTHER" id="PTHR48466:SF2">
    <property type="entry name" value="OS10G0509000 PROTEIN"/>
    <property type="match status" value="1"/>
</dbReference>
<dbReference type="EC" id="3.6.4.-" evidence="7"/>
<dbReference type="Pfam" id="PF20297">
    <property type="entry name" value="MSSS"/>
    <property type="match status" value="1"/>
</dbReference>
<keyword evidence="7" id="KW-0255">Endonuclease</keyword>
<name>F4GIH5_PARC1</name>
<dbReference type="GO" id="GO:0140664">
    <property type="term" value="F:ATP-dependent DNA damage sensor activity"/>
    <property type="evidence" value="ECO:0007669"/>
    <property type="project" value="InterPro"/>
</dbReference>
<dbReference type="GO" id="GO:0005524">
    <property type="term" value="F:ATP binding"/>
    <property type="evidence" value="ECO:0007669"/>
    <property type="project" value="UniProtKB-UniRule"/>
</dbReference>
<evidence type="ECO:0000313" key="11">
    <source>
        <dbReference type="Proteomes" id="UP000007939"/>
    </source>
</evidence>
<dbReference type="EMBL" id="CP002659">
    <property type="protein sequence ID" value="AEC01683.1"/>
    <property type="molecule type" value="Genomic_DNA"/>
</dbReference>
<keyword evidence="5 7" id="KW-0694">RNA-binding</keyword>
<dbReference type="GO" id="GO:0045910">
    <property type="term" value="P:negative regulation of DNA recombination"/>
    <property type="evidence" value="ECO:0007669"/>
    <property type="project" value="InterPro"/>
</dbReference>
<keyword evidence="8" id="KW-0175">Coiled coil</keyword>
<dbReference type="PROSITE" id="PS00486">
    <property type="entry name" value="DNA_MISMATCH_REPAIR_2"/>
    <property type="match status" value="1"/>
</dbReference>
<evidence type="ECO:0000256" key="6">
    <source>
        <dbReference type="ARBA" id="ARBA00023125"/>
    </source>
</evidence>
<dbReference type="SUPFAM" id="SSF160443">
    <property type="entry name" value="SMR domain-like"/>
    <property type="match status" value="1"/>
</dbReference>
<gene>
    <name evidence="7" type="primary">mutS2</name>
    <name evidence="7" type="synonym">rqcU</name>
    <name evidence="10" type="ordered locus">Spico_0455</name>
</gene>
<feature type="binding site" evidence="7">
    <location>
        <begin position="332"/>
        <end position="339"/>
    </location>
    <ligand>
        <name>ATP</name>
        <dbReference type="ChEBI" id="CHEBI:30616"/>
    </ligand>
</feature>
<dbReference type="PROSITE" id="PS50828">
    <property type="entry name" value="SMR"/>
    <property type="match status" value="1"/>
</dbReference>
<dbReference type="RefSeq" id="WP_013739079.1">
    <property type="nucleotide sequence ID" value="NC_015436.1"/>
</dbReference>
<dbReference type="InterPro" id="IPR045076">
    <property type="entry name" value="MutS"/>
</dbReference>
<proteinExistence type="inferred from homology"/>
<dbReference type="Gene3D" id="3.40.50.300">
    <property type="entry name" value="P-loop containing nucleotide triphosphate hydrolases"/>
    <property type="match status" value="1"/>
</dbReference>
<keyword evidence="7" id="KW-0540">Nuclease</keyword>
<comment type="function">
    <text evidence="7">Acts as a ribosome collision sensor, splitting the ribosome into its 2 subunits. Detects stalled/collided 70S ribosomes which it binds and splits by an ATP-hydrolysis driven conformational change. Acts upstream of the ribosome quality control system (RQC), a ribosome-associated complex that mediates the extraction of incompletely synthesized nascent chains from stalled ribosomes and their subsequent degradation. Probably generates substrates for RQC.</text>
</comment>
<keyword evidence="2 7" id="KW-0547">Nucleotide-binding</keyword>
<reference evidence="10 11" key="2">
    <citation type="journal article" date="2012" name="Stand. Genomic Sci.">
        <title>Complete genome sequence of the termite hindgut bacterium Spirochaeta coccoides type strain (SPN1(T)), reclassification in the genus Sphaerochaeta as Sphaerochaeta coccoides comb. nov. and emendations of the family Spirochaetaceae and the genus Sphaerochaeta.</title>
        <authorList>
            <person name="Abt B."/>
            <person name="Han C."/>
            <person name="Scheuner C."/>
            <person name="Lu M."/>
            <person name="Lapidus A."/>
            <person name="Nolan M."/>
            <person name="Lucas S."/>
            <person name="Hammon N."/>
            <person name="Deshpande S."/>
            <person name="Cheng J.F."/>
            <person name="Tapia R."/>
            <person name="Goodwin L.A."/>
            <person name="Pitluck S."/>
            <person name="Liolios K."/>
            <person name="Pagani I."/>
            <person name="Ivanova N."/>
            <person name="Mavromatis K."/>
            <person name="Mikhailova N."/>
            <person name="Huntemann M."/>
            <person name="Pati A."/>
            <person name="Chen A."/>
            <person name="Palaniappan K."/>
            <person name="Land M."/>
            <person name="Hauser L."/>
            <person name="Brambilla E.M."/>
            <person name="Rohde M."/>
            <person name="Spring S."/>
            <person name="Gronow S."/>
            <person name="Goker M."/>
            <person name="Woyke T."/>
            <person name="Bristow J."/>
            <person name="Eisen J.A."/>
            <person name="Markowitz V."/>
            <person name="Hugenholtz P."/>
            <person name="Kyrpides N.C."/>
            <person name="Klenk H.P."/>
            <person name="Detter J.C."/>
        </authorList>
    </citation>
    <scope>NUCLEOTIDE SEQUENCE [LARGE SCALE GENOMIC DNA]</scope>
    <source>
        <strain evidence="11">ATCC BAA-1237 / DSM 17374 / SPN1</strain>
    </source>
</reference>
<evidence type="ECO:0000256" key="7">
    <source>
        <dbReference type="HAMAP-Rule" id="MF_00092"/>
    </source>
</evidence>
<dbReference type="GO" id="GO:0004519">
    <property type="term" value="F:endonuclease activity"/>
    <property type="evidence" value="ECO:0007669"/>
    <property type="project" value="UniProtKB-UniRule"/>
</dbReference>
<dbReference type="SMART" id="SM00463">
    <property type="entry name" value="SMR"/>
    <property type="match status" value="1"/>
</dbReference>
<dbReference type="InterPro" id="IPR000432">
    <property type="entry name" value="DNA_mismatch_repair_MutS_C"/>
</dbReference>
<dbReference type="STRING" id="760011.Spico_0455"/>
<reference evidence="11" key="1">
    <citation type="submission" date="2011-04" db="EMBL/GenBank/DDBJ databases">
        <title>The complete genome of Spirochaeta coccoides DSM 17374.</title>
        <authorList>
            <person name="Lucas S."/>
            <person name="Copeland A."/>
            <person name="Lapidus A."/>
            <person name="Bruce D."/>
            <person name="Goodwin L."/>
            <person name="Pitluck S."/>
            <person name="Peters L."/>
            <person name="Kyrpides N."/>
            <person name="Mavromatis K."/>
            <person name="Pagani I."/>
            <person name="Ivanova N."/>
            <person name="Ovchinnikova G."/>
            <person name="Lu M."/>
            <person name="Detter J.C."/>
            <person name="Tapia R."/>
            <person name="Han C."/>
            <person name="Land M."/>
            <person name="Hauser L."/>
            <person name="Markowitz V."/>
            <person name="Cheng J.-F."/>
            <person name="Hugenholtz P."/>
            <person name="Woyke T."/>
            <person name="Wu D."/>
            <person name="Spring S."/>
            <person name="Schroeder M."/>
            <person name="Brambilla E."/>
            <person name="Klenk H.-P."/>
            <person name="Eisen J.A."/>
        </authorList>
    </citation>
    <scope>NUCLEOTIDE SEQUENCE [LARGE SCALE GENOMIC DNA]</scope>
    <source>
        <strain evidence="11">ATCC BAA-1237 / DSM 17374 / SPN1</strain>
    </source>
</reference>
<protein>
    <recommendedName>
        <fullName evidence="7">Endonuclease MutS2</fullName>
        <ecNumber evidence="7">3.1.-.-</ecNumber>
    </recommendedName>
    <alternativeName>
        <fullName evidence="7">Ribosome-associated protein quality control-upstream factor</fullName>
        <shortName evidence="7">RQC-upstream factor</shortName>
        <shortName evidence="7">RqcU</shortName>
        <ecNumber evidence="7">3.6.4.-</ecNumber>
    </alternativeName>
</protein>
<dbReference type="GO" id="GO:0019843">
    <property type="term" value="F:rRNA binding"/>
    <property type="evidence" value="ECO:0007669"/>
    <property type="project" value="UniProtKB-UniRule"/>
</dbReference>
<dbReference type="Pfam" id="PF01713">
    <property type="entry name" value="Smr"/>
    <property type="match status" value="1"/>
</dbReference>
<dbReference type="EC" id="3.1.-.-" evidence="7"/>
<comment type="similarity">
    <text evidence="7">Belongs to the DNA mismatch repair MutS family. MutS2 subfamily.</text>
</comment>
<dbReference type="Pfam" id="PF00488">
    <property type="entry name" value="MutS_V"/>
    <property type="match status" value="1"/>
</dbReference>
<dbReference type="GO" id="GO:0030983">
    <property type="term" value="F:mismatched DNA binding"/>
    <property type="evidence" value="ECO:0007669"/>
    <property type="project" value="InterPro"/>
</dbReference>
<dbReference type="GO" id="GO:0043023">
    <property type="term" value="F:ribosomal large subunit binding"/>
    <property type="evidence" value="ECO:0007669"/>
    <property type="project" value="UniProtKB-UniRule"/>
</dbReference>
<dbReference type="Gene3D" id="3.30.1370.110">
    <property type="match status" value="1"/>
</dbReference>
<organism evidence="10 11">
    <name type="scientific">Parasphaerochaeta coccoides (strain ATCC BAA-1237 / DSM 17374 / SPN1)</name>
    <name type="common">Sphaerochaeta coccoides</name>
    <dbReference type="NCBI Taxonomy" id="760011"/>
    <lineage>
        <taxon>Bacteria</taxon>
        <taxon>Pseudomonadati</taxon>
        <taxon>Spirochaetota</taxon>
        <taxon>Spirochaetia</taxon>
        <taxon>Spirochaetales</taxon>
        <taxon>Sphaerochaetaceae</taxon>
        <taxon>Parasphaerochaeta</taxon>
    </lineage>
</organism>
<keyword evidence="3 7" id="KW-0378">Hydrolase</keyword>
<evidence type="ECO:0000256" key="4">
    <source>
        <dbReference type="ARBA" id="ARBA00022840"/>
    </source>
</evidence>
<dbReference type="InterPro" id="IPR007696">
    <property type="entry name" value="DNA_mismatch_repair_MutS_core"/>
</dbReference>
<dbReference type="HAMAP" id="MF_00092">
    <property type="entry name" value="MutS2"/>
    <property type="match status" value="1"/>
</dbReference>
<feature type="domain" description="Smr" evidence="9">
    <location>
        <begin position="709"/>
        <end position="783"/>
    </location>
</feature>
<evidence type="ECO:0000313" key="10">
    <source>
        <dbReference type="EMBL" id="AEC01683.1"/>
    </source>
</evidence>
<evidence type="ECO:0000256" key="5">
    <source>
        <dbReference type="ARBA" id="ARBA00022884"/>
    </source>
</evidence>
<keyword evidence="6 7" id="KW-0238">DNA-binding</keyword>
<dbReference type="FunFam" id="3.40.50.300:FF:000830">
    <property type="entry name" value="Endonuclease MutS2"/>
    <property type="match status" value="1"/>
</dbReference>
<dbReference type="Proteomes" id="UP000007939">
    <property type="component" value="Chromosome"/>
</dbReference>
<dbReference type="KEGG" id="scc:Spico_0455"/>
<dbReference type="InterPro" id="IPR036187">
    <property type="entry name" value="DNA_mismatch_repair_MutS_sf"/>
</dbReference>
<dbReference type="InterPro" id="IPR005747">
    <property type="entry name" value="MutS2"/>
</dbReference>
<keyword evidence="1 7" id="KW-0699">rRNA-binding</keyword>
<dbReference type="HOGENOM" id="CLU_011252_2_1_12"/>
<evidence type="ECO:0000256" key="1">
    <source>
        <dbReference type="ARBA" id="ARBA00022730"/>
    </source>
</evidence>
<comment type="function">
    <text evidence="7">Endonuclease that is involved in the suppression of homologous recombination and thus may have a key role in the control of bacterial genetic diversity.</text>
</comment>
<dbReference type="InterPro" id="IPR036063">
    <property type="entry name" value="Smr_dom_sf"/>
</dbReference>
<evidence type="ECO:0000256" key="3">
    <source>
        <dbReference type="ARBA" id="ARBA00022801"/>
    </source>
</evidence>
<dbReference type="AlphaFoldDB" id="F4GIH5"/>
<evidence type="ECO:0000256" key="8">
    <source>
        <dbReference type="SAM" id="Coils"/>
    </source>
</evidence>
<evidence type="ECO:0000256" key="2">
    <source>
        <dbReference type="ARBA" id="ARBA00022741"/>
    </source>
</evidence>
<dbReference type="PIRSF" id="PIRSF005814">
    <property type="entry name" value="MutS_YshD"/>
    <property type="match status" value="1"/>
</dbReference>
<comment type="subunit">
    <text evidence="7">Homodimer. Binds to stalled ribosomes, contacting rRNA.</text>
</comment>
<dbReference type="GO" id="GO:0072344">
    <property type="term" value="P:rescue of stalled ribosome"/>
    <property type="evidence" value="ECO:0007669"/>
    <property type="project" value="UniProtKB-UniRule"/>
</dbReference>
<evidence type="ECO:0000259" key="9">
    <source>
        <dbReference type="PROSITE" id="PS50828"/>
    </source>
</evidence>
<keyword evidence="11" id="KW-1185">Reference proteome</keyword>
<sequence>MHTRTLEDLGFTTVTTSIATHALSSEGKEELSRDRFVRTADEWEERQLLVGDIMRLRQDSLRPAPSGFPDISGILNLLDRPAAVLAGEDIYTVGGYIAAAREFKAFCEEQDEGKAVNPAAGLFTAFPVTLAPVEKEIFSIMESPGTVKKSHPELAKLLRDVERIRGERQAYSREFLLKNSQSVRNDQPVLRDGRLVIPMRSDQSSTVTGFVHGSSASGATTFMEPFPLVGLNNNVVLAEQKVQMCIARILSALSATVKAVLDDVKVLQCIIGEADALYACASWAGRNRCVVVHRSDDIPCRLVGARHPLLGSKAVPVTVDIPPGIDGVVFSGPNAGGKTVTIKTVGLFALLNQFCGYVPAEEGTSLPLFDGIFSDIGDDQSIEKEFSTFSGHLHRIGFIMKEATPRSLIILDELGSGTDPAEGAALARAILEYCLDHAFLTLVTSHHGVLKQYAYGSDRLLNAAMEFDEEFHRPTFRVVSGISGESHAIETARRMDLPSEVIVAAQKYLGTEAVRISTIIRDLEEKQRRARQMEEEMAQDKKALESALAQARERSRTLLEEEVRVREDGMAQLSSYIADTRKSLENLIADLRHGEISREKTLRAKQFIADLQEKEKKERDALVSRKDRQRTFNRTQDATLLTEGMDVLVGTARKEGRLLRKKGKNSWEVSVGVMRMVIDEKDIHPVRRRETPVSVISYATASPRPSPILDVRGMTLDQALEEVSRRVEACIVHDMSGFEIIHGYGDGILAQGIGNFLDSFPAVKKRFFARPEEGGMGKTYVEL</sequence>
<dbReference type="GO" id="GO:0006298">
    <property type="term" value="P:mismatch repair"/>
    <property type="evidence" value="ECO:0007669"/>
    <property type="project" value="InterPro"/>
</dbReference>
<dbReference type="SUPFAM" id="SSF52540">
    <property type="entry name" value="P-loop containing nucleoside triphosphate hydrolases"/>
    <property type="match status" value="1"/>
</dbReference>
<dbReference type="GO" id="GO:0016887">
    <property type="term" value="F:ATP hydrolysis activity"/>
    <property type="evidence" value="ECO:0007669"/>
    <property type="project" value="InterPro"/>
</dbReference>
<dbReference type="InterPro" id="IPR002625">
    <property type="entry name" value="Smr_dom"/>
</dbReference>
<dbReference type="NCBIfam" id="TIGR01069">
    <property type="entry name" value="mutS2"/>
    <property type="match status" value="1"/>
</dbReference>
<keyword evidence="4 7" id="KW-0067">ATP-binding</keyword>
<accession>F4GIH5</accession>
<dbReference type="InterPro" id="IPR027417">
    <property type="entry name" value="P-loop_NTPase"/>
</dbReference>
<dbReference type="SMART" id="SM00533">
    <property type="entry name" value="MUTSd"/>
    <property type="match status" value="1"/>
</dbReference>
<dbReference type="PANTHER" id="PTHR48466">
    <property type="entry name" value="OS10G0509000 PROTEIN-RELATED"/>
    <property type="match status" value="1"/>
</dbReference>
<dbReference type="SUPFAM" id="SSF48334">
    <property type="entry name" value="DNA repair protein MutS, domain III"/>
    <property type="match status" value="1"/>
</dbReference>
<feature type="coiled-coil region" evidence="8">
    <location>
        <begin position="516"/>
        <end position="561"/>
    </location>
</feature>